<protein>
    <submittedName>
        <fullName evidence="1">4-hydroxybutyrate--CoA ligase 2</fullName>
    </submittedName>
</protein>
<reference evidence="1" key="1">
    <citation type="submission" date="2021-07" db="EMBL/GenBank/DDBJ databases">
        <authorList>
            <person name="Catto M.A."/>
            <person name="Jacobson A."/>
            <person name="Kennedy G."/>
            <person name="Labadie P."/>
            <person name="Hunt B.G."/>
            <person name="Srinivasan R."/>
        </authorList>
    </citation>
    <scope>NUCLEOTIDE SEQUENCE</scope>
    <source>
        <strain evidence="1">PL_HMW_Pooled</strain>
        <tissue evidence="1">Head</tissue>
    </source>
</reference>
<dbReference type="GO" id="GO:0016874">
    <property type="term" value="F:ligase activity"/>
    <property type="evidence" value="ECO:0007669"/>
    <property type="project" value="UniProtKB-KW"/>
</dbReference>
<sequence>MPCDHWYKVVRHLSGERHKCRKDWDGVTASETILRLRFKQLSYLKRPYLCPESINFNGYHTNKSELSETAGNIVGARFKERMKTSKWIS</sequence>
<dbReference type="EMBL" id="JAHWGI010001433">
    <property type="protein sequence ID" value="KAK3931977.1"/>
    <property type="molecule type" value="Genomic_DNA"/>
</dbReference>
<evidence type="ECO:0000313" key="2">
    <source>
        <dbReference type="Proteomes" id="UP001219518"/>
    </source>
</evidence>
<gene>
    <name evidence="1" type="ORF">KUF71_001350</name>
</gene>
<evidence type="ECO:0000313" key="1">
    <source>
        <dbReference type="EMBL" id="KAK3931977.1"/>
    </source>
</evidence>
<comment type="caution">
    <text evidence="1">The sequence shown here is derived from an EMBL/GenBank/DDBJ whole genome shotgun (WGS) entry which is preliminary data.</text>
</comment>
<dbReference type="Proteomes" id="UP001219518">
    <property type="component" value="Unassembled WGS sequence"/>
</dbReference>
<keyword evidence="1" id="KW-0436">Ligase</keyword>
<name>A0AAE1I1U9_9NEOP</name>
<dbReference type="AlphaFoldDB" id="A0AAE1I1U9"/>
<keyword evidence="2" id="KW-1185">Reference proteome</keyword>
<organism evidence="1 2">
    <name type="scientific">Frankliniella fusca</name>
    <dbReference type="NCBI Taxonomy" id="407009"/>
    <lineage>
        <taxon>Eukaryota</taxon>
        <taxon>Metazoa</taxon>
        <taxon>Ecdysozoa</taxon>
        <taxon>Arthropoda</taxon>
        <taxon>Hexapoda</taxon>
        <taxon>Insecta</taxon>
        <taxon>Pterygota</taxon>
        <taxon>Neoptera</taxon>
        <taxon>Paraneoptera</taxon>
        <taxon>Thysanoptera</taxon>
        <taxon>Terebrantia</taxon>
        <taxon>Thripoidea</taxon>
        <taxon>Thripidae</taxon>
        <taxon>Frankliniella</taxon>
    </lineage>
</organism>
<proteinExistence type="predicted"/>
<accession>A0AAE1I1U9</accession>
<reference evidence="1" key="2">
    <citation type="journal article" date="2023" name="BMC Genomics">
        <title>Pest status, molecular evolution, and epigenetic factors derived from the genome assembly of Frankliniella fusca, a thysanopteran phytovirus vector.</title>
        <authorList>
            <person name="Catto M.A."/>
            <person name="Labadie P.E."/>
            <person name="Jacobson A.L."/>
            <person name="Kennedy G.G."/>
            <person name="Srinivasan R."/>
            <person name="Hunt B.G."/>
        </authorList>
    </citation>
    <scope>NUCLEOTIDE SEQUENCE</scope>
    <source>
        <strain evidence="1">PL_HMW_Pooled</strain>
    </source>
</reference>